<dbReference type="RefSeq" id="WP_425461943.1">
    <property type="nucleotide sequence ID" value="NZ_JAOPJZ010000036.1"/>
</dbReference>
<keyword evidence="4 7" id="KW-0812">Transmembrane</keyword>
<gene>
    <name evidence="8" type="ORF">OB919_20340</name>
</gene>
<dbReference type="EMBL" id="JAOPJZ010000036">
    <property type="protein sequence ID" value="MCU4754297.1"/>
    <property type="molecule type" value="Genomic_DNA"/>
</dbReference>
<evidence type="ECO:0000256" key="5">
    <source>
        <dbReference type="ARBA" id="ARBA00022989"/>
    </source>
</evidence>
<keyword evidence="2" id="KW-0813">Transport</keyword>
<sequence length="249" mass="25871">MIALVVLVAGAVNGVAGFGFALVGTMALSTVLEPSTAVVFMIVPILAVNLSLVRELSASEVRTCGRRFRPLLLAATAGTLVGMWALEWLPASPLRVGLGVVTLAFVATNQRVVAMPGVAGVKDRCFVESTRWMAVVGGLSGLVFGATNVGVQLVAYLRSCNLSHGLFVGVIAMVFVGLNGLRVVAAAVLGLYEVQVATLSLAATVPAVGGVLVGSQLRHRLPERYRRGFVFGLLTLIGVRLLLGGFGVM</sequence>
<feature type="transmembrane region" description="Helical" evidence="7">
    <location>
        <begin position="37"/>
        <end position="56"/>
    </location>
</feature>
<dbReference type="PANTHER" id="PTHR30269:SF37">
    <property type="entry name" value="MEMBRANE TRANSPORTER PROTEIN"/>
    <property type="match status" value="1"/>
</dbReference>
<evidence type="ECO:0000256" key="7">
    <source>
        <dbReference type="RuleBase" id="RU363041"/>
    </source>
</evidence>
<evidence type="ECO:0000313" key="8">
    <source>
        <dbReference type="EMBL" id="MCU4754297.1"/>
    </source>
</evidence>
<keyword evidence="5 7" id="KW-1133">Transmembrane helix</keyword>
<reference evidence="8 9" key="1">
    <citation type="submission" date="2022-09" db="EMBL/GenBank/DDBJ databases">
        <title>Enrichment on poylsaccharides allowed isolation of novel metabolic and taxonomic groups of Haloarchaea.</title>
        <authorList>
            <person name="Sorokin D.Y."/>
            <person name="Elcheninov A.G."/>
            <person name="Khizhniak T.V."/>
            <person name="Kolganova T.V."/>
            <person name="Kublanov I.V."/>
        </authorList>
    </citation>
    <scope>NUCLEOTIDE SEQUENCE [LARGE SCALE GENOMIC DNA]</scope>
    <source>
        <strain evidence="8 9">AArc-curdl1</strain>
    </source>
</reference>
<accession>A0AAP2ZBT0</accession>
<protein>
    <recommendedName>
        <fullName evidence="7">Probable membrane transporter protein</fullName>
    </recommendedName>
</protein>
<feature type="transmembrane region" description="Helical" evidence="7">
    <location>
        <begin position="68"/>
        <end position="86"/>
    </location>
</feature>
<evidence type="ECO:0000256" key="4">
    <source>
        <dbReference type="ARBA" id="ARBA00022692"/>
    </source>
</evidence>
<feature type="transmembrane region" description="Helical" evidence="7">
    <location>
        <begin position="166"/>
        <end position="192"/>
    </location>
</feature>
<dbReference type="InterPro" id="IPR052017">
    <property type="entry name" value="TSUP"/>
</dbReference>
<dbReference type="GO" id="GO:0005886">
    <property type="term" value="C:plasma membrane"/>
    <property type="evidence" value="ECO:0007669"/>
    <property type="project" value="UniProtKB-SubCell"/>
</dbReference>
<keyword evidence="9" id="KW-1185">Reference proteome</keyword>
<organism evidence="8 9">
    <name type="scientific">Natronosalvus hydrolyticus</name>
    <dbReference type="NCBI Taxonomy" id="2979988"/>
    <lineage>
        <taxon>Archaea</taxon>
        <taxon>Methanobacteriati</taxon>
        <taxon>Methanobacteriota</taxon>
        <taxon>Stenosarchaea group</taxon>
        <taxon>Halobacteria</taxon>
        <taxon>Halobacteriales</taxon>
        <taxon>Natrialbaceae</taxon>
        <taxon>Natronosalvus</taxon>
    </lineage>
</organism>
<comment type="caution">
    <text evidence="8">The sequence shown here is derived from an EMBL/GenBank/DDBJ whole genome shotgun (WGS) entry which is preliminary data.</text>
</comment>
<proteinExistence type="inferred from homology"/>
<comment type="subcellular location">
    <subcellularLocation>
        <location evidence="1 7">Cell membrane</location>
        <topology evidence="1 7">Multi-pass membrane protein</topology>
    </subcellularLocation>
</comment>
<keyword evidence="3 7" id="KW-1003">Cell membrane</keyword>
<evidence type="ECO:0000256" key="3">
    <source>
        <dbReference type="ARBA" id="ARBA00022475"/>
    </source>
</evidence>
<dbReference type="Pfam" id="PF01925">
    <property type="entry name" value="TauE"/>
    <property type="match status" value="1"/>
</dbReference>
<dbReference type="AlphaFoldDB" id="A0AAP2ZBT0"/>
<evidence type="ECO:0000256" key="6">
    <source>
        <dbReference type="ARBA" id="ARBA00023136"/>
    </source>
</evidence>
<dbReference type="InterPro" id="IPR002781">
    <property type="entry name" value="TM_pro_TauE-like"/>
</dbReference>
<dbReference type="PANTHER" id="PTHR30269">
    <property type="entry name" value="TRANSMEMBRANE PROTEIN YFCA"/>
    <property type="match status" value="1"/>
</dbReference>
<evidence type="ECO:0000313" key="9">
    <source>
        <dbReference type="Proteomes" id="UP001321047"/>
    </source>
</evidence>
<evidence type="ECO:0000256" key="2">
    <source>
        <dbReference type="ARBA" id="ARBA00022448"/>
    </source>
</evidence>
<feature type="transmembrane region" description="Helical" evidence="7">
    <location>
        <begin position="198"/>
        <end position="217"/>
    </location>
</feature>
<name>A0AAP2ZBT0_9EURY</name>
<feature type="transmembrane region" description="Helical" evidence="7">
    <location>
        <begin position="132"/>
        <end position="154"/>
    </location>
</feature>
<dbReference type="Proteomes" id="UP001321047">
    <property type="component" value="Unassembled WGS sequence"/>
</dbReference>
<keyword evidence="6 7" id="KW-0472">Membrane</keyword>
<feature type="transmembrane region" description="Helical" evidence="7">
    <location>
        <begin position="229"/>
        <end position="248"/>
    </location>
</feature>
<comment type="similarity">
    <text evidence="7">Belongs to the 4-toluene sulfonate uptake permease (TSUP) (TC 2.A.102) family.</text>
</comment>
<evidence type="ECO:0000256" key="1">
    <source>
        <dbReference type="ARBA" id="ARBA00004651"/>
    </source>
</evidence>